<comment type="similarity">
    <text evidence="1">Belongs to the thioredoxin family.</text>
</comment>
<evidence type="ECO:0000313" key="9">
    <source>
        <dbReference type="Proteomes" id="UP000748752"/>
    </source>
</evidence>
<reference evidence="8 9" key="1">
    <citation type="journal article" date="2020" name="Microorganisms">
        <title>Osmotic Adaptation and Compatible Solute Biosynthesis of Phototrophic Bacteria as Revealed from Genome Analyses.</title>
        <authorList>
            <person name="Imhoff J.F."/>
            <person name="Rahn T."/>
            <person name="Kunzel S."/>
            <person name="Keller A."/>
            <person name="Neulinger S.C."/>
        </authorList>
    </citation>
    <scope>NUCLEOTIDE SEQUENCE [LARGE SCALE GENOMIC DNA]</scope>
    <source>
        <strain evidence="8 9">DSM 6210</strain>
    </source>
</reference>
<dbReference type="Proteomes" id="UP000748752">
    <property type="component" value="Unassembled WGS sequence"/>
</dbReference>
<keyword evidence="5" id="KW-0676">Redox-active center</keyword>
<gene>
    <name evidence="8" type="primary">trxA</name>
    <name evidence="8" type="ORF">CKO31_02615</name>
</gene>
<name>A0ABS1CCK6_9GAMM</name>
<dbReference type="Pfam" id="PF14559">
    <property type="entry name" value="TPR_19"/>
    <property type="match status" value="1"/>
</dbReference>
<dbReference type="Gene3D" id="1.25.40.10">
    <property type="entry name" value="Tetratricopeptide repeat domain"/>
    <property type="match status" value="2"/>
</dbReference>
<keyword evidence="2" id="KW-0813">Transport</keyword>
<feature type="domain" description="Thioredoxin" evidence="7">
    <location>
        <begin position="1"/>
        <end position="113"/>
    </location>
</feature>
<organism evidence="8 9">
    <name type="scientific">Thiohalocapsa halophila</name>
    <dbReference type="NCBI Taxonomy" id="69359"/>
    <lineage>
        <taxon>Bacteria</taxon>
        <taxon>Pseudomonadati</taxon>
        <taxon>Pseudomonadota</taxon>
        <taxon>Gammaproteobacteria</taxon>
        <taxon>Chromatiales</taxon>
        <taxon>Chromatiaceae</taxon>
        <taxon>Thiohalocapsa</taxon>
    </lineage>
</organism>
<evidence type="ECO:0000256" key="5">
    <source>
        <dbReference type="ARBA" id="ARBA00023284"/>
    </source>
</evidence>
<evidence type="ECO:0000256" key="2">
    <source>
        <dbReference type="ARBA" id="ARBA00022448"/>
    </source>
</evidence>
<dbReference type="EMBL" id="NRRV01000004">
    <property type="protein sequence ID" value="MBK1629646.1"/>
    <property type="molecule type" value="Genomic_DNA"/>
</dbReference>
<evidence type="ECO:0000313" key="8">
    <source>
        <dbReference type="EMBL" id="MBK1629646.1"/>
    </source>
</evidence>
<dbReference type="Pfam" id="PF14561">
    <property type="entry name" value="TPR_20"/>
    <property type="match status" value="1"/>
</dbReference>
<dbReference type="InterPro" id="IPR013766">
    <property type="entry name" value="Thioredoxin_domain"/>
</dbReference>
<dbReference type="PRINTS" id="PR00421">
    <property type="entry name" value="THIOREDOXIN"/>
</dbReference>
<sequence length="286" mass="30812">MAESPHVVNVTEADFEQVVIAGSSQRPVLVDFWADWCAPCRQLMPILAKLADELGGAFLLAKVDTEAEQSLAAAFGIRSLPTVQLFKDGRPVDQFMGALPEGQIREFLSRHIESATDQRIAAATEHMTRGELDAAASLLAEVRAEAPDDNRLFPAEVRLALARGDYDAAADMLEHTPLELANDPAVAQLRGQLAFAAAAAEAPDPAACEARLAADPKDSAARYGLAAQQVLAGDYQAALDNLLTLMRHDRGYGDDAARKGIVMIFDLLGDDPLVTTYRAKLSRLLY</sequence>
<dbReference type="PANTHER" id="PTHR45663:SF11">
    <property type="entry name" value="GEO12009P1"/>
    <property type="match status" value="1"/>
</dbReference>
<dbReference type="Pfam" id="PF00085">
    <property type="entry name" value="Thioredoxin"/>
    <property type="match status" value="1"/>
</dbReference>
<dbReference type="InterPro" id="IPR017937">
    <property type="entry name" value="Thioredoxin_CS"/>
</dbReference>
<keyword evidence="4" id="KW-1015">Disulfide bond</keyword>
<evidence type="ECO:0000256" key="6">
    <source>
        <dbReference type="NCBIfam" id="TIGR01068"/>
    </source>
</evidence>
<keyword evidence="9" id="KW-1185">Reference proteome</keyword>
<dbReference type="InterPro" id="IPR005746">
    <property type="entry name" value="Thioredoxin"/>
</dbReference>
<evidence type="ECO:0000256" key="3">
    <source>
        <dbReference type="ARBA" id="ARBA00022982"/>
    </source>
</evidence>
<evidence type="ECO:0000256" key="4">
    <source>
        <dbReference type="ARBA" id="ARBA00023157"/>
    </source>
</evidence>
<dbReference type="PROSITE" id="PS00194">
    <property type="entry name" value="THIOREDOXIN_1"/>
    <property type="match status" value="1"/>
</dbReference>
<dbReference type="SUPFAM" id="SSF52833">
    <property type="entry name" value="Thioredoxin-like"/>
    <property type="match status" value="1"/>
</dbReference>
<dbReference type="CDD" id="cd02956">
    <property type="entry name" value="ybbN"/>
    <property type="match status" value="1"/>
</dbReference>
<accession>A0ABS1CCK6</accession>
<keyword evidence="3" id="KW-0249">Electron transport</keyword>
<dbReference type="PROSITE" id="PS51352">
    <property type="entry name" value="THIOREDOXIN_2"/>
    <property type="match status" value="1"/>
</dbReference>
<dbReference type="NCBIfam" id="TIGR01068">
    <property type="entry name" value="thioredoxin"/>
    <property type="match status" value="1"/>
</dbReference>
<evidence type="ECO:0000256" key="1">
    <source>
        <dbReference type="ARBA" id="ARBA00008987"/>
    </source>
</evidence>
<dbReference type="PANTHER" id="PTHR45663">
    <property type="entry name" value="GEO12009P1"/>
    <property type="match status" value="1"/>
</dbReference>
<evidence type="ECO:0000259" key="7">
    <source>
        <dbReference type="PROSITE" id="PS51352"/>
    </source>
</evidence>
<proteinExistence type="inferred from homology"/>
<comment type="caution">
    <text evidence="8">The sequence shown here is derived from an EMBL/GenBank/DDBJ whole genome shotgun (WGS) entry which is preliminary data.</text>
</comment>
<dbReference type="Gene3D" id="3.40.30.10">
    <property type="entry name" value="Glutaredoxin"/>
    <property type="match status" value="1"/>
</dbReference>
<dbReference type="InterPro" id="IPR036249">
    <property type="entry name" value="Thioredoxin-like_sf"/>
</dbReference>
<protein>
    <recommendedName>
        <fullName evidence="6">Thioredoxin</fullName>
    </recommendedName>
</protein>
<dbReference type="InterPro" id="IPR011990">
    <property type="entry name" value="TPR-like_helical_dom_sf"/>
</dbReference>
<dbReference type="RefSeq" id="WP_200233814.1">
    <property type="nucleotide sequence ID" value="NZ_NRRV01000004.1"/>
</dbReference>